<dbReference type="Pfam" id="PF03352">
    <property type="entry name" value="Adenine_glyco"/>
    <property type="match status" value="1"/>
</dbReference>
<accession>A0AA46X702</accession>
<dbReference type="InterPro" id="IPR052891">
    <property type="entry name" value="DNA-3mA_glycosylase"/>
</dbReference>
<dbReference type="Gene3D" id="1.10.340.30">
    <property type="entry name" value="Hypothetical protein, domain 2"/>
    <property type="match status" value="1"/>
</dbReference>
<dbReference type="RefSeq" id="WP_265138109.1">
    <property type="nucleotide sequence ID" value="NZ_CP110418.1"/>
</dbReference>
<feature type="binding site" evidence="1">
    <location>
        <position position="183"/>
    </location>
    <ligand>
        <name>Zn(2+)</name>
        <dbReference type="ChEBI" id="CHEBI:29105"/>
    </ligand>
</feature>
<evidence type="ECO:0000313" key="2">
    <source>
        <dbReference type="EMBL" id="UZG50961.1"/>
    </source>
</evidence>
<dbReference type="GO" id="GO:0008725">
    <property type="term" value="F:DNA-3-methyladenine glycosylase activity"/>
    <property type="evidence" value="ECO:0007669"/>
    <property type="project" value="InterPro"/>
</dbReference>
<evidence type="ECO:0000256" key="1">
    <source>
        <dbReference type="PIRSR" id="PIRSR605019-1"/>
    </source>
</evidence>
<dbReference type="Proteomes" id="UP001164244">
    <property type="component" value="Chromosome"/>
</dbReference>
<dbReference type="PANTHER" id="PTHR30037">
    <property type="entry name" value="DNA-3-METHYLADENINE GLYCOSYLASE 1"/>
    <property type="match status" value="1"/>
</dbReference>
<dbReference type="PANTHER" id="PTHR30037:SF4">
    <property type="entry name" value="DNA-3-METHYLADENINE GLYCOSYLASE I"/>
    <property type="match status" value="1"/>
</dbReference>
<gene>
    <name evidence="2" type="ORF">OKW85_09750</name>
</gene>
<feature type="binding site" evidence="1">
    <location>
        <position position="13"/>
    </location>
    <ligand>
        <name>Zn(2+)</name>
        <dbReference type="ChEBI" id="CHEBI:29105"/>
    </ligand>
</feature>
<dbReference type="GO" id="GO:0006284">
    <property type="term" value="P:base-excision repair"/>
    <property type="evidence" value="ECO:0007669"/>
    <property type="project" value="InterPro"/>
</dbReference>
<name>A0AA46X702_9FIRM</name>
<keyword evidence="1" id="KW-0862">Zinc</keyword>
<dbReference type="KEGG" id="vrg:OKW85_09750"/>
<proteinExistence type="predicted"/>
<reference evidence="2" key="1">
    <citation type="submission" date="2022-11" db="EMBL/GenBank/DDBJ databases">
        <title>Complete genome sequence of Veillonella rogosae KCOM 3468 isolated from human Subgingival dental plaque of Chronic peridontitis Lesion.</title>
        <authorList>
            <person name="Park S.-N."/>
            <person name="Lim Y.K."/>
            <person name="Kook J.-K."/>
        </authorList>
    </citation>
    <scope>NUCLEOTIDE SEQUENCE</scope>
    <source>
        <strain evidence="2">KCOM 3468</strain>
    </source>
</reference>
<organism evidence="2 3">
    <name type="scientific">Veillonella rogosae</name>
    <dbReference type="NCBI Taxonomy" id="423477"/>
    <lineage>
        <taxon>Bacteria</taxon>
        <taxon>Bacillati</taxon>
        <taxon>Bacillota</taxon>
        <taxon>Negativicutes</taxon>
        <taxon>Veillonellales</taxon>
        <taxon>Veillonellaceae</taxon>
        <taxon>Veillonella</taxon>
    </lineage>
</organism>
<dbReference type="InterPro" id="IPR011257">
    <property type="entry name" value="DNA_glycosylase"/>
</dbReference>
<dbReference type="GO" id="GO:0046872">
    <property type="term" value="F:metal ion binding"/>
    <property type="evidence" value="ECO:0007669"/>
    <property type="project" value="UniProtKB-KW"/>
</dbReference>
<dbReference type="AlphaFoldDB" id="A0AA46X702"/>
<dbReference type="EMBL" id="CP110418">
    <property type="protein sequence ID" value="UZG50961.1"/>
    <property type="molecule type" value="Genomic_DNA"/>
</dbReference>
<dbReference type="SUPFAM" id="SSF48150">
    <property type="entry name" value="DNA-glycosylase"/>
    <property type="match status" value="1"/>
</dbReference>
<feature type="binding site" evidence="1">
    <location>
        <position position="187"/>
    </location>
    <ligand>
        <name>Zn(2+)</name>
        <dbReference type="ChEBI" id="CHEBI:29105"/>
    </ligand>
</feature>
<evidence type="ECO:0000313" key="3">
    <source>
        <dbReference type="Proteomes" id="UP001164244"/>
    </source>
</evidence>
<keyword evidence="1" id="KW-0479">Metal-binding</keyword>
<feature type="binding site" evidence="1">
    <location>
        <position position="25"/>
    </location>
    <ligand>
        <name>Zn(2+)</name>
        <dbReference type="ChEBI" id="CHEBI:29105"/>
    </ligand>
</feature>
<dbReference type="InterPro" id="IPR005019">
    <property type="entry name" value="Adenine_glyco"/>
</dbReference>
<protein>
    <submittedName>
        <fullName evidence="2">DNA-3-methyladenine glycosylase I</fullName>
    </submittedName>
</protein>
<sequence length="208" mass="23803">MGPWRCIMKKITCEWPTTPLYQAYHDHEWGRPIHDDRLQFEHLCLESLQCGLSWLTILNKRDIIRGCFDNFDIEAVSSYGESDIDRIMQTEGMLKSRPKIAAIISNASAFKRIQSEFGSFCNYIWAFTDNKTIIYDRHPEGQVPAKNGLSTRISKDLKKRGFKFVGPVTIYSHLQASGLINDHGKDCPCFDEINQSADIVRLPADEEG</sequence>